<protein>
    <submittedName>
        <fullName evidence="3">Polysaccharide pyruvyl transferase family protein</fullName>
    </submittedName>
</protein>
<feature type="domain" description="Polysaccharide pyruvyl transferase" evidence="1">
    <location>
        <begin position="13"/>
        <end position="307"/>
    </location>
</feature>
<keyword evidence="4" id="KW-1185">Reference proteome</keyword>
<dbReference type="Pfam" id="PF04230">
    <property type="entry name" value="PS_pyruv_trans"/>
    <property type="match status" value="1"/>
</dbReference>
<evidence type="ECO:0000313" key="2">
    <source>
        <dbReference type="EMBL" id="CRL34955.1"/>
    </source>
</evidence>
<evidence type="ECO:0000313" key="4">
    <source>
        <dbReference type="Proteomes" id="UP000049828"/>
    </source>
</evidence>
<reference evidence="3 5" key="3">
    <citation type="submission" date="2018-08" db="EMBL/GenBank/DDBJ databases">
        <title>A genome reference for cultivated species of the human gut microbiota.</title>
        <authorList>
            <person name="Zou Y."/>
            <person name="Xue W."/>
            <person name="Luo G."/>
        </authorList>
    </citation>
    <scope>NUCLEOTIDE SEQUENCE [LARGE SCALE GENOMIC DNA]</scope>
    <source>
        <strain evidence="3 5">AF24-4</strain>
    </source>
</reference>
<evidence type="ECO:0000313" key="3">
    <source>
        <dbReference type="EMBL" id="RGR67723.1"/>
    </source>
</evidence>
<name>A0A0M6WGQ9_9FIRM</name>
<organism evidence="2 4">
    <name type="scientific">Roseburia inulinivorans</name>
    <dbReference type="NCBI Taxonomy" id="360807"/>
    <lineage>
        <taxon>Bacteria</taxon>
        <taxon>Bacillati</taxon>
        <taxon>Bacillota</taxon>
        <taxon>Clostridia</taxon>
        <taxon>Lachnospirales</taxon>
        <taxon>Lachnospiraceae</taxon>
        <taxon>Roseburia</taxon>
    </lineage>
</organism>
<dbReference type="Proteomes" id="UP000049828">
    <property type="component" value="Unassembled WGS sequence"/>
</dbReference>
<reference evidence="4" key="2">
    <citation type="submission" date="2015-05" db="EMBL/GenBank/DDBJ databases">
        <authorList>
            <consortium name="Pathogen Informatics"/>
        </authorList>
    </citation>
    <scope>NUCLEOTIDE SEQUENCE [LARGE SCALE GENOMIC DNA]</scope>
    <source>
        <strain evidence="4">L1-83</strain>
    </source>
</reference>
<reference evidence="2" key="1">
    <citation type="submission" date="2015-05" db="EMBL/GenBank/DDBJ databases">
        <authorList>
            <person name="Wang D.B."/>
            <person name="Wang M."/>
        </authorList>
    </citation>
    <scope>NUCLEOTIDE SEQUENCE [LARGE SCALE GENOMIC DNA]</scope>
    <source>
        <strain evidence="2">L1-83</strain>
    </source>
</reference>
<keyword evidence="3" id="KW-0808">Transferase</keyword>
<dbReference type="InterPro" id="IPR007345">
    <property type="entry name" value="Polysacch_pyruvyl_Trfase"/>
</dbReference>
<evidence type="ECO:0000313" key="5">
    <source>
        <dbReference type="Proteomes" id="UP000285820"/>
    </source>
</evidence>
<dbReference type="OrthoDB" id="9799278at2"/>
<dbReference type="AlphaFoldDB" id="A0A0M6WGQ9"/>
<sequence>MKIGILTLSASDNCGSLLQAYALQEVIKNRYDCKVEILNLETDQSKEIYELFPKKFYKHPKKSLFTLKFLKSIKRQKLGYAQFRSKYLNLTEIKYKNSEELSKIEKNYDILIAGSDQIWNIYMADYSEAFFLPWKGTAKKISYAASLGAVNKIDDTNAENIKKWLKDFNMVSVREDSGANTLEKLTDKKIQVTLDPTLLLSTSDWNRITGVRMINKPYIFYYSWAYPDEKMNELVHRFAKEKNLEVYVINSSRWYKYRPEKFEFTLYNESGPIVFLNLMKYAEYVFVQSFHGTVFANIFQKRFFFLNEKESGEIDFRSRNLIELLHEEKQVVHSWDDVVRALTSNIEYSNDEFLDKLDKSYQFLDKAILEKENE</sequence>
<proteinExistence type="predicted"/>
<dbReference type="EMBL" id="QRUN01000013">
    <property type="protein sequence ID" value="RGR67723.1"/>
    <property type="molecule type" value="Genomic_DNA"/>
</dbReference>
<gene>
    <name evidence="3" type="ORF">DWY29_10190</name>
    <name evidence="2" type="ORF">RIL183_15651</name>
</gene>
<evidence type="ECO:0000259" key="1">
    <source>
        <dbReference type="Pfam" id="PF04230"/>
    </source>
</evidence>
<dbReference type="Proteomes" id="UP000285820">
    <property type="component" value="Unassembled WGS sequence"/>
</dbReference>
<dbReference type="EMBL" id="CVRS01000059">
    <property type="protein sequence ID" value="CRL34955.1"/>
    <property type="molecule type" value="Genomic_DNA"/>
</dbReference>
<dbReference type="RefSeq" id="WP_021923459.1">
    <property type="nucleotide sequence ID" value="NZ_CATYLF010000013.1"/>
</dbReference>
<dbReference type="GO" id="GO:0016740">
    <property type="term" value="F:transferase activity"/>
    <property type="evidence" value="ECO:0007669"/>
    <property type="project" value="UniProtKB-KW"/>
</dbReference>
<accession>A0A0M6WGQ9</accession>